<gene>
    <name evidence="3" type="ORF">F3D71_16865</name>
</gene>
<feature type="domain" description="DUF418" evidence="2">
    <location>
        <begin position="34"/>
        <end position="194"/>
    </location>
</feature>
<protein>
    <submittedName>
        <fullName evidence="3">DUF418 domain-containing protein</fullName>
    </submittedName>
</protein>
<comment type="caution">
    <text evidence="3">The sequence shown here is derived from an EMBL/GenBank/DDBJ whole genome shotgun (WGS) entry which is preliminary data.</text>
</comment>
<accession>A0A5M5C2W8</accession>
<dbReference type="Pfam" id="PF04235">
    <property type="entry name" value="DUF418"/>
    <property type="match status" value="1"/>
</dbReference>
<dbReference type="InterPro" id="IPR052529">
    <property type="entry name" value="Bact_Transport_Assoc"/>
</dbReference>
<dbReference type="AlphaFoldDB" id="A0A5M5C2W8"/>
<proteinExistence type="predicted"/>
<dbReference type="InterPro" id="IPR007349">
    <property type="entry name" value="DUF418"/>
</dbReference>
<sequence>MNMWEGQMANLTWALEHGRILQTPGLFLFGMLVGRRKYFLYSEQNERLWLKALAISLLCFFPIYGLNNMLPEFIERSAVLVPLQLILSSFSSLSFMVLLVTGLLLTFYRVKDRSFFMRFTSYGKMSLTNYLGQSIFGSLLFYHWGFELGRYLGITYSFLFGILFVLLQMVFCSWWLRHHKHGPFEGLWKRLTWIGKNK</sequence>
<evidence type="ECO:0000313" key="3">
    <source>
        <dbReference type="EMBL" id="KAA3948310.1"/>
    </source>
</evidence>
<keyword evidence="1" id="KW-0472">Membrane</keyword>
<feature type="non-terminal residue" evidence="3">
    <location>
        <position position="1"/>
    </location>
</feature>
<dbReference type="PANTHER" id="PTHR30590">
    <property type="entry name" value="INNER MEMBRANE PROTEIN"/>
    <property type="match status" value="1"/>
</dbReference>
<feature type="transmembrane region" description="Helical" evidence="1">
    <location>
        <begin position="86"/>
        <end position="107"/>
    </location>
</feature>
<name>A0A5M5C2W8_BACOV</name>
<organism evidence="3 4">
    <name type="scientific">Bacteroides ovatus</name>
    <dbReference type="NCBI Taxonomy" id="28116"/>
    <lineage>
        <taxon>Bacteria</taxon>
        <taxon>Pseudomonadati</taxon>
        <taxon>Bacteroidota</taxon>
        <taxon>Bacteroidia</taxon>
        <taxon>Bacteroidales</taxon>
        <taxon>Bacteroidaceae</taxon>
        <taxon>Bacteroides</taxon>
    </lineage>
</organism>
<keyword evidence="1" id="KW-0812">Transmembrane</keyword>
<keyword evidence="1" id="KW-1133">Transmembrane helix</keyword>
<feature type="transmembrane region" description="Helical" evidence="1">
    <location>
        <begin position="127"/>
        <end position="145"/>
    </location>
</feature>
<reference evidence="3 4" key="1">
    <citation type="journal article" date="2019" name="Nat. Med.">
        <title>A library of human gut bacterial isolates paired with longitudinal multiomics data enables mechanistic microbiome research.</title>
        <authorList>
            <person name="Poyet M."/>
            <person name="Groussin M."/>
            <person name="Gibbons S.M."/>
            <person name="Avila-Pacheco J."/>
            <person name="Jiang X."/>
            <person name="Kearney S.M."/>
            <person name="Perrotta A.R."/>
            <person name="Berdy B."/>
            <person name="Zhao S."/>
            <person name="Lieberman T.D."/>
            <person name="Swanson P.K."/>
            <person name="Smith M."/>
            <person name="Roesemann S."/>
            <person name="Alexander J.E."/>
            <person name="Rich S.A."/>
            <person name="Livny J."/>
            <person name="Vlamakis H."/>
            <person name="Clish C."/>
            <person name="Bullock K."/>
            <person name="Deik A."/>
            <person name="Scott J."/>
            <person name="Pierce K.A."/>
            <person name="Xavier R.J."/>
            <person name="Alm E.J."/>
        </authorList>
    </citation>
    <scope>NUCLEOTIDE SEQUENCE [LARGE SCALE GENOMIC DNA]</scope>
    <source>
        <strain evidence="3 4">BIOML-A163</strain>
    </source>
</reference>
<evidence type="ECO:0000313" key="4">
    <source>
        <dbReference type="Proteomes" id="UP000323717"/>
    </source>
</evidence>
<evidence type="ECO:0000259" key="2">
    <source>
        <dbReference type="Pfam" id="PF04235"/>
    </source>
</evidence>
<feature type="transmembrane region" description="Helical" evidence="1">
    <location>
        <begin position="48"/>
        <end position="66"/>
    </location>
</feature>
<dbReference type="EMBL" id="VWLE01000259">
    <property type="protein sequence ID" value="KAA3948310.1"/>
    <property type="molecule type" value="Genomic_DNA"/>
</dbReference>
<dbReference type="Proteomes" id="UP000323717">
    <property type="component" value="Unassembled WGS sequence"/>
</dbReference>
<dbReference type="PANTHER" id="PTHR30590:SF2">
    <property type="entry name" value="INNER MEMBRANE PROTEIN"/>
    <property type="match status" value="1"/>
</dbReference>
<evidence type="ECO:0000256" key="1">
    <source>
        <dbReference type="SAM" id="Phobius"/>
    </source>
</evidence>
<feature type="transmembrane region" description="Helical" evidence="1">
    <location>
        <begin position="151"/>
        <end position="176"/>
    </location>
</feature>